<reference evidence="2 3" key="1">
    <citation type="submission" date="2019-09" db="EMBL/GenBank/DDBJ databases">
        <title>Chitinophaga ginsengihumi sp. nov., isolated from soil of ginseng rhizosphere.</title>
        <authorList>
            <person name="Lee J."/>
        </authorList>
    </citation>
    <scope>NUCLEOTIDE SEQUENCE [LARGE SCALE GENOMIC DNA]</scope>
    <source>
        <strain evidence="2 3">BN140078</strain>
    </source>
</reference>
<comment type="caution">
    <text evidence="2">The sequence shown here is derived from an EMBL/GenBank/DDBJ whole genome shotgun (WGS) entry which is preliminary data.</text>
</comment>
<dbReference type="InterPro" id="IPR036291">
    <property type="entry name" value="NAD(P)-bd_dom_sf"/>
</dbReference>
<proteinExistence type="predicted"/>
<organism evidence="2 3">
    <name type="scientific">Chitinophaga agrisoli</name>
    <dbReference type="NCBI Taxonomy" id="2607653"/>
    <lineage>
        <taxon>Bacteria</taxon>
        <taxon>Pseudomonadati</taxon>
        <taxon>Bacteroidota</taxon>
        <taxon>Chitinophagia</taxon>
        <taxon>Chitinophagales</taxon>
        <taxon>Chitinophagaceae</taxon>
        <taxon>Chitinophaga</taxon>
    </lineage>
</organism>
<evidence type="ECO:0000313" key="2">
    <source>
        <dbReference type="EMBL" id="KAA2239556.1"/>
    </source>
</evidence>
<feature type="domain" description="Saccharopine dehydrogenase NADP binding" evidence="1">
    <location>
        <begin position="7"/>
        <end position="124"/>
    </location>
</feature>
<keyword evidence="3" id="KW-1185">Reference proteome</keyword>
<dbReference type="Pfam" id="PF03435">
    <property type="entry name" value="Sacchrp_dh_NADP"/>
    <property type="match status" value="1"/>
</dbReference>
<dbReference type="InterPro" id="IPR005097">
    <property type="entry name" value="Sacchrp_dh_NADP-bd"/>
</dbReference>
<dbReference type="SUPFAM" id="SSF51735">
    <property type="entry name" value="NAD(P)-binding Rossmann-fold domains"/>
    <property type="match status" value="1"/>
</dbReference>
<name>A0A5B2VM28_9BACT</name>
<dbReference type="PANTHER" id="PTHR43781:SF1">
    <property type="entry name" value="SACCHAROPINE DEHYDROGENASE"/>
    <property type="match status" value="1"/>
</dbReference>
<dbReference type="AlphaFoldDB" id="A0A5B2VM28"/>
<protein>
    <recommendedName>
        <fullName evidence="1">Saccharopine dehydrogenase NADP binding domain-containing protein</fullName>
    </recommendedName>
</protein>
<sequence>MQNNSFLLYGAYGYTGELIARYAAQYNLYPILAGRREAALQPLATRLNLPYKVIDLDDTPTLLAALREVPVVVHAAGPYDYTAKQMVEACLQTGTHYLDLNGDLAIYEMLHRYDAAAKQANVMLLPGAGFDVVPTDCLALFLKQRLPDAVRLELAFTILGSTLSHGTAVNSVLKMGEPGAVRKNGAIVSEPLGKKGKWIDFGVKRLFVMSLPWGDIASAYYTTGIPDIRSYTSVPQAAYWLLKFQFLFNGLLRTSWLRNFVKKQVARRPPGPDDEMRRKSISIIWGQATNANGQTATARLRTPEAYDLTAYAVLHITRKILEGQYTTGYQTPAGAYGPDLVMELPAVQREILQ</sequence>
<evidence type="ECO:0000259" key="1">
    <source>
        <dbReference type="Pfam" id="PF03435"/>
    </source>
</evidence>
<accession>A0A5B2VM28</accession>
<dbReference type="EMBL" id="VUOC01000004">
    <property type="protein sequence ID" value="KAA2239556.1"/>
    <property type="molecule type" value="Genomic_DNA"/>
</dbReference>
<reference evidence="2 3" key="2">
    <citation type="submission" date="2019-09" db="EMBL/GenBank/DDBJ databases">
        <authorList>
            <person name="Jin C."/>
        </authorList>
    </citation>
    <scope>NUCLEOTIDE SEQUENCE [LARGE SCALE GENOMIC DNA]</scope>
    <source>
        <strain evidence="2 3">BN140078</strain>
    </source>
</reference>
<gene>
    <name evidence="2" type="ORF">F0L74_25495</name>
</gene>
<dbReference type="Proteomes" id="UP000324611">
    <property type="component" value="Unassembled WGS sequence"/>
</dbReference>
<evidence type="ECO:0000313" key="3">
    <source>
        <dbReference type="Proteomes" id="UP000324611"/>
    </source>
</evidence>
<dbReference type="PANTHER" id="PTHR43781">
    <property type="entry name" value="SACCHAROPINE DEHYDROGENASE"/>
    <property type="match status" value="1"/>
</dbReference>
<dbReference type="RefSeq" id="WP_149840735.1">
    <property type="nucleotide sequence ID" value="NZ_VUOC01000004.1"/>
</dbReference>
<dbReference type="Gene3D" id="3.40.50.720">
    <property type="entry name" value="NAD(P)-binding Rossmann-like Domain"/>
    <property type="match status" value="1"/>
</dbReference>